<feature type="transmembrane region" description="Helical" evidence="1">
    <location>
        <begin position="39"/>
        <end position="61"/>
    </location>
</feature>
<proteinExistence type="predicted"/>
<keyword evidence="1" id="KW-1133">Transmembrane helix</keyword>
<reference evidence="2 3" key="1">
    <citation type="submission" date="2023-03" db="EMBL/GenBank/DDBJ databases">
        <title>WGS of Gossypium arboreum.</title>
        <authorList>
            <person name="Yu D."/>
        </authorList>
    </citation>
    <scope>NUCLEOTIDE SEQUENCE [LARGE SCALE GENOMIC DNA]</scope>
    <source>
        <tissue evidence="2">Leaf</tissue>
    </source>
</reference>
<keyword evidence="1" id="KW-0812">Transmembrane</keyword>
<gene>
    <name evidence="2" type="ORF">PVK06_006431</name>
</gene>
<keyword evidence="1" id="KW-0472">Membrane</keyword>
<evidence type="ECO:0008006" key="4">
    <source>
        <dbReference type="Google" id="ProtNLM"/>
    </source>
</evidence>
<evidence type="ECO:0000313" key="3">
    <source>
        <dbReference type="Proteomes" id="UP001358586"/>
    </source>
</evidence>
<accession>A0ABR0QEP6</accession>
<dbReference type="EMBL" id="JARKNE010000003">
    <property type="protein sequence ID" value="KAK5837704.1"/>
    <property type="molecule type" value="Genomic_DNA"/>
</dbReference>
<dbReference type="Proteomes" id="UP001358586">
    <property type="component" value="Chromosome 3"/>
</dbReference>
<evidence type="ECO:0000256" key="1">
    <source>
        <dbReference type="SAM" id="Phobius"/>
    </source>
</evidence>
<keyword evidence="3" id="KW-1185">Reference proteome</keyword>
<sequence length="108" mass="11647">MIRMARGVASGFFVPLFSWWLDAGASPRLLTSLTSRQYLVSSILVATLPMFSAVSPPFVFLPNNMTVSTSFIGFTRGRRAIGPIASHSLPKPFPSLPRAVTSVMASSN</sequence>
<protein>
    <recommendedName>
        <fullName evidence="4">Secreted protein</fullName>
    </recommendedName>
</protein>
<name>A0ABR0QEP6_GOSAR</name>
<organism evidence="2 3">
    <name type="scientific">Gossypium arboreum</name>
    <name type="common">Tree cotton</name>
    <name type="synonym">Gossypium nanking</name>
    <dbReference type="NCBI Taxonomy" id="29729"/>
    <lineage>
        <taxon>Eukaryota</taxon>
        <taxon>Viridiplantae</taxon>
        <taxon>Streptophyta</taxon>
        <taxon>Embryophyta</taxon>
        <taxon>Tracheophyta</taxon>
        <taxon>Spermatophyta</taxon>
        <taxon>Magnoliopsida</taxon>
        <taxon>eudicotyledons</taxon>
        <taxon>Gunneridae</taxon>
        <taxon>Pentapetalae</taxon>
        <taxon>rosids</taxon>
        <taxon>malvids</taxon>
        <taxon>Malvales</taxon>
        <taxon>Malvaceae</taxon>
        <taxon>Malvoideae</taxon>
        <taxon>Gossypium</taxon>
    </lineage>
</organism>
<comment type="caution">
    <text evidence="2">The sequence shown here is derived from an EMBL/GenBank/DDBJ whole genome shotgun (WGS) entry which is preliminary data.</text>
</comment>
<evidence type="ECO:0000313" key="2">
    <source>
        <dbReference type="EMBL" id="KAK5837704.1"/>
    </source>
</evidence>